<dbReference type="AlphaFoldDB" id="A0A8H7QQG8"/>
<feature type="compositionally biased region" description="Low complexity" evidence="1">
    <location>
        <begin position="144"/>
        <end position="170"/>
    </location>
</feature>
<dbReference type="OrthoDB" id="2289633at2759"/>
<evidence type="ECO:0000313" key="3">
    <source>
        <dbReference type="Proteomes" id="UP000650833"/>
    </source>
</evidence>
<organism evidence="2 3">
    <name type="scientific">Mucor plumbeus</name>
    <dbReference type="NCBI Taxonomy" id="97098"/>
    <lineage>
        <taxon>Eukaryota</taxon>
        <taxon>Fungi</taxon>
        <taxon>Fungi incertae sedis</taxon>
        <taxon>Mucoromycota</taxon>
        <taxon>Mucoromycotina</taxon>
        <taxon>Mucoromycetes</taxon>
        <taxon>Mucorales</taxon>
        <taxon>Mucorineae</taxon>
        <taxon>Mucoraceae</taxon>
        <taxon>Mucor</taxon>
    </lineage>
</organism>
<evidence type="ECO:0000313" key="2">
    <source>
        <dbReference type="EMBL" id="KAG2196796.1"/>
    </source>
</evidence>
<reference evidence="2" key="1">
    <citation type="submission" date="2020-12" db="EMBL/GenBank/DDBJ databases">
        <title>Metabolic potential, ecology and presence of endohyphal bacteria is reflected in genomic diversity of Mucoromycotina.</title>
        <authorList>
            <person name="Muszewska A."/>
            <person name="Okrasinska A."/>
            <person name="Steczkiewicz K."/>
            <person name="Drgas O."/>
            <person name="Orlowska M."/>
            <person name="Perlinska-Lenart U."/>
            <person name="Aleksandrzak-Piekarczyk T."/>
            <person name="Szatraj K."/>
            <person name="Zielenkiewicz U."/>
            <person name="Pilsyk S."/>
            <person name="Malc E."/>
            <person name="Mieczkowski P."/>
            <person name="Kruszewska J.S."/>
            <person name="Biernat P."/>
            <person name="Pawlowska J."/>
        </authorList>
    </citation>
    <scope>NUCLEOTIDE SEQUENCE</scope>
    <source>
        <strain evidence="2">CBS 226.32</strain>
    </source>
</reference>
<comment type="caution">
    <text evidence="2">The sequence shown here is derived from an EMBL/GenBank/DDBJ whole genome shotgun (WGS) entry which is preliminary data.</text>
</comment>
<dbReference type="EMBL" id="JAEPRC010000459">
    <property type="protein sequence ID" value="KAG2196796.1"/>
    <property type="molecule type" value="Genomic_DNA"/>
</dbReference>
<keyword evidence="3" id="KW-1185">Reference proteome</keyword>
<name>A0A8H7QQG8_9FUNG</name>
<feature type="region of interest" description="Disordered" evidence="1">
    <location>
        <begin position="142"/>
        <end position="191"/>
    </location>
</feature>
<proteinExistence type="predicted"/>
<accession>A0A8H7QQG8</accession>
<protein>
    <submittedName>
        <fullName evidence="2">Uncharacterized protein</fullName>
    </submittedName>
</protein>
<gene>
    <name evidence="2" type="ORF">INT46_006297</name>
</gene>
<sequence>MAATSSKFVNPFTLQNQWNYHFEDSCLPKFYEQDAYQSQRTTFRSVSPKIYNQQKIDYFSDINDELDMVDNEDALYEATLMNANFLSSPSSSSSSSSSPSFAVQEEKSTGSLSRLRQILGHINPNYVSGSLVLPDAIPTPSVRSQFSAASSSSMFQQQQQQQQQTTTTTMRAFSITDPRDPKGKGKFKPTL</sequence>
<dbReference type="Proteomes" id="UP000650833">
    <property type="component" value="Unassembled WGS sequence"/>
</dbReference>
<evidence type="ECO:0000256" key="1">
    <source>
        <dbReference type="SAM" id="MobiDB-lite"/>
    </source>
</evidence>